<gene>
    <name evidence="5" type="ORF">SAMN05216244_3441</name>
</gene>
<dbReference type="SUPFAM" id="SSF55811">
    <property type="entry name" value="Nudix"/>
    <property type="match status" value="1"/>
</dbReference>
<dbReference type="InterPro" id="IPR015797">
    <property type="entry name" value="NUDIX_hydrolase-like_dom_sf"/>
</dbReference>
<dbReference type="EMBL" id="FNHF01000005">
    <property type="protein sequence ID" value="SDM79925.1"/>
    <property type="molecule type" value="Genomic_DNA"/>
</dbReference>
<proteinExistence type="inferred from homology"/>
<dbReference type="InterPro" id="IPR020476">
    <property type="entry name" value="Nudix_hydrolase"/>
</dbReference>
<dbReference type="GO" id="GO:0016787">
    <property type="term" value="F:hydrolase activity"/>
    <property type="evidence" value="ECO:0007669"/>
    <property type="project" value="UniProtKB-KW"/>
</dbReference>
<dbReference type="InterPro" id="IPR020084">
    <property type="entry name" value="NUDIX_hydrolase_CS"/>
</dbReference>
<evidence type="ECO:0000259" key="4">
    <source>
        <dbReference type="PROSITE" id="PS51462"/>
    </source>
</evidence>
<dbReference type="STRING" id="482461.SAMN05216244_3441"/>
<dbReference type="InterPro" id="IPR000086">
    <property type="entry name" value="NUDIX_hydrolase_dom"/>
</dbReference>
<dbReference type="RefSeq" id="WP_074600490.1">
    <property type="nucleotide sequence ID" value="NZ_FNHF01000005.1"/>
</dbReference>
<dbReference type="Gene3D" id="3.90.79.10">
    <property type="entry name" value="Nucleoside Triphosphate Pyrophosphohydrolase"/>
    <property type="match status" value="1"/>
</dbReference>
<dbReference type="OrthoDB" id="9787476at2"/>
<protein>
    <submittedName>
        <fullName evidence="5">ADP-ribose pyrophosphatase YjhB, NUDIX family</fullName>
    </submittedName>
</protein>
<dbReference type="PANTHER" id="PTHR43046">
    <property type="entry name" value="GDP-MANNOSE MANNOSYL HYDROLASE"/>
    <property type="match status" value="1"/>
</dbReference>
<comment type="similarity">
    <text evidence="3">Belongs to the Nudix hydrolase family.</text>
</comment>
<dbReference type="AlphaFoldDB" id="A0A1G9W7D2"/>
<dbReference type="PRINTS" id="PR00502">
    <property type="entry name" value="NUDIXFAMILY"/>
</dbReference>
<keyword evidence="2 3" id="KW-0378">Hydrolase</keyword>
<sequence>MEYYKYLRQYIGHSPLILPGAVVLILNQQNQVLLQKRHDGQWGLPGGLMDLGESLEEVAKREVFEETGLVVEKLELIDVFSGSEYYLKVPNGDELYSVTAVYYTRDVKGEMKIDYSESQALHYFSLDGLPKELSDEYRGYIERYIEKGISTAVNSFKCE</sequence>
<accession>A0A1G9W7D2</accession>
<comment type="cofactor">
    <cofactor evidence="1">
        <name>Mg(2+)</name>
        <dbReference type="ChEBI" id="CHEBI:18420"/>
    </cofactor>
</comment>
<dbReference type="PROSITE" id="PS51462">
    <property type="entry name" value="NUDIX"/>
    <property type="match status" value="1"/>
</dbReference>
<keyword evidence="6" id="KW-1185">Reference proteome</keyword>
<evidence type="ECO:0000256" key="3">
    <source>
        <dbReference type="RuleBase" id="RU003476"/>
    </source>
</evidence>
<evidence type="ECO:0000313" key="6">
    <source>
        <dbReference type="Proteomes" id="UP000182347"/>
    </source>
</evidence>
<dbReference type="Pfam" id="PF00293">
    <property type="entry name" value="NUDIX"/>
    <property type="match status" value="1"/>
</dbReference>
<dbReference type="CDD" id="cd04677">
    <property type="entry name" value="NUDIX_Hydrolase"/>
    <property type="match status" value="1"/>
</dbReference>
<name>A0A1G9W7D2_9BACI</name>
<reference evidence="6" key="1">
    <citation type="submission" date="2016-10" db="EMBL/GenBank/DDBJ databases">
        <authorList>
            <person name="Varghese N."/>
            <person name="Submissions S."/>
        </authorList>
    </citation>
    <scope>NUCLEOTIDE SEQUENCE [LARGE SCALE GENOMIC DNA]</scope>
    <source>
        <strain evidence="6">CGMCC 1.6199</strain>
    </source>
</reference>
<evidence type="ECO:0000313" key="5">
    <source>
        <dbReference type="EMBL" id="SDM79925.1"/>
    </source>
</evidence>
<organism evidence="5 6">
    <name type="scientific">Sediminibacillus halophilus</name>
    <dbReference type="NCBI Taxonomy" id="482461"/>
    <lineage>
        <taxon>Bacteria</taxon>
        <taxon>Bacillati</taxon>
        <taxon>Bacillota</taxon>
        <taxon>Bacilli</taxon>
        <taxon>Bacillales</taxon>
        <taxon>Bacillaceae</taxon>
        <taxon>Sediminibacillus</taxon>
    </lineage>
</organism>
<dbReference type="Proteomes" id="UP000182347">
    <property type="component" value="Unassembled WGS sequence"/>
</dbReference>
<dbReference type="PANTHER" id="PTHR43046:SF2">
    <property type="entry name" value="8-OXO-DGTP DIPHOSPHATASE-RELATED"/>
    <property type="match status" value="1"/>
</dbReference>
<evidence type="ECO:0000256" key="1">
    <source>
        <dbReference type="ARBA" id="ARBA00001946"/>
    </source>
</evidence>
<evidence type="ECO:0000256" key="2">
    <source>
        <dbReference type="ARBA" id="ARBA00022801"/>
    </source>
</evidence>
<feature type="domain" description="Nudix hydrolase" evidence="4">
    <location>
        <begin position="16"/>
        <end position="146"/>
    </location>
</feature>
<dbReference type="PROSITE" id="PS00893">
    <property type="entry name" value="NUDIX_BOX"/>
    <property type="match status" value="1"/>
</dbReference>